<keyword evidence="4" id="KW-1185">Reference proteome</keyword>
<dbReference type="InterPro" id="IPR020845">
    <property type="entry name" value="AMP-binding_CS"/>
</dbReference>
<dbReference type="Gene3D" id="3.40.50.12780">
    <property type="entry name" value="N-terminal domain of ligase-like"/>
    <property type="match status" value="1"/>
</dbReference>
<dbReference type="InterPro" id="IPR025110">
    <property type="entry name" value="AMP-bd_C"/>
</dbReference>
<dbReference type="InterPro" id="IPR045851">
    <property type="entry name" value="AMP-bd_C_sf"/>
</dbReference>
<proteinExistence type="predicted"/>
<dbReference type="EMBL" id="CP073721">
    <property type="protein sequence ID" value="UWZ34770.1"/>
    <property type="molecule type" value="Genomic_DNA"/>
</dbReference>
<dbReference type="Proteomes" id="UP001058271">
    <property type="component" value="Chromosome"/>
</dbReference>
<sequence>MARVRECVDNLHGLLTAPATSVPDQVAIAESSIGEAPAVVSYRQLVEQVERFAVALDALGLDVGDRVVVESRTSAAAIALLLACSALGLPFVPVTAEVPDRRVQAIVDAVEPALYVRDAGTDRTGVMTMDGTARFGWNEWEVDRRPAARVRRRREVLATDTAYIVFTSGTSGRPKGVVMSHRSVVTFLRAVLGDGRVLSGDRIASTSPLHFDFALFDIGIALGGGATLVPVQRELLASPRRFVAHLKANRVSQVNGVPSIWRPVLRHNPELLGGLTDLRSMLFAGEEFPLPELRRLQSVVPGVRVVNGYGATESMACSFTDVPNPLPVDADRLSIGALHTGAEVMLIGEDGTVVTHPGVVGEIHLRSPALFSGYWNDPEATAAVLVPDPVDSRHGQVVLRSGDLACWDAEGGLYFCGRADAQVQVRGNRVELGEVEGTLGNLPGVDMAVVVAVARPSGDRALVAYVVPTRPWPDFDQAKAVEFCARELPAYMVPRRIDVVSELPLTANGKVNRELLRRRATADLSVNRSSVTTRTEATHD</sequence>
<reference evidence="3" key="1">
    <citation type="submission" date="2021-04" db="EMBL/GenBank/DDBJ databases">
        <title>Biosynthetic gene clusters of Dactylosporangioum roseum.</title>
        <authorList>
            <person name="Hartkoorn R.C."/>
            <person name="Beaudoing E."/>
            <person name="Hot D."/>
            <person name="Moureu S."/>
        </authorList>
    </citation>
    <scope>NUCLEOTIDE SEQUENCE</scope>
    <source>
        <strain evidence="3">NRRL B-16295</strain>
    </source>
</reference>
<feature type="domain" description="AMP-binding enzyme C-terminal" evidence="2">
    <location>
        <begin position="434"/>
        <end position="510"/>
    </location>
</feature>
<evidence type="ECO:0000259" key="1">
    <source>
        <dbReference type="Pfam" id="PF00501"/>
    </source>
</evidence>
<gene>
    <name evidence="3" type="ORF">Drose_26705</name>
</gene>
<dbReference type="Gene3D" id="3.30.300.30">
    <property type="match status" value="1"/>
</dbReference>
<evidence type="ECO:0000313" key="3">
    <source>
        <dbReference type="EMBL" id="UWZ34770.1"/>
    </source>
</evidence>
<name>A0ABY5Z140_9ACTN</name>
<evidence type="ECO:0000259" key="2">
    <source>
        <dbReference type="Pfam" id="PF13193"/>
    </source>
</evidence>
<dbReference type="InterPro" id="IPR042099">
    <property type="entry name" value="ANL_N_sf"/>
</dbReference>
<dbReference type="Pfam" id="PF13193">
    <property type="entry name" value="AMP-binding_C"/>
    <property type="match status" value="1"/>
</dbReference>
<feature type="domain" description="AMP-dependent synthetase/ligase" evidence="1">
    <location>
        <begin position="20"/>
        <end position="375"/>
    </location>
</feature>
<organism evidence="3 4">
    <name type="scientific">Dactylosporangium roseum</name>
    <dbReference type="NCBI Taxonomy" id="47989"/>
    <lineage>
        <taxon>Bacteria</taxon>
        <taxon>Bacillati</taxon>
        <taxon>Actinomycetota</taxon>
        <taxon>Actinomycetes</taxon>
        <taxon>Micromonosporales</taxon>
        <taxon>Micromonosporaceae</taxon>
        <taxon>Dactylosporangium</taxon>
    </lineage>
</organism>
<dbReference type="PANTHER" id="PTHR45527:SF1">
    <property type="entry name" value="FATTY ACID SYNTHASE"/>
    <property type="match status" value="1"/>
</dbReference>
<dbReference type="SUPFAM" id="SSF56801">
    <property type="entry name" value="Acetyl-CoA synthetase-like"/>
    <property type="match status" value="1"/>
</dbReference>
<dbReference type="Pfam" id="PF00501">
    <property type="entry name" value="AMP-binding"/>
    <property type="match status" value="1"/>
</dbReference>
<dbReference type="PANTHER" id="PTHR45527">
    <property type="entry name" value="NONRIBOSOMAL PEPTIDE SYNTHETASE"/>
    <property type="match status" value="1"/>
</dbReference>
<protein>
    <submittedName>
        <fullName evidence="3">AMP-binding protein</fullName>
    </submittedName>
</protein>
<dbReference type="RefSeq" id="WP_260724108.1">
    <property type="nucleotide sequence ID" value="NZ_BAAABS010000052.1"/>
</dbReference>
<dbReference type="InterPro" id="IPR000873">
    <property type="entry name" value="AMP-dep_synth/lig_dom"/>
</dbReference>
<evidence type="ECO:0000313" key="4">
    <source>
        <dbReference type="Proteomes" id="UP001058271"/>
    </source>
</evidence>
<dbReference type="PROSITE" id="PS00455">
    <property type="entry name" value="AMP_BINDING"/>
    <property type="match status" value="1"/>
</dbReference>
<accession>A0ABY5Z140</accession>